<reference evidence="2 3" key="1">
    <citation type="submission" date="2024-09" db="EMBL/GenBank/DDBJ databases">
        <authorList>
            <person name="Sun Q."/>
            <person name="Mori K."/>
        </authorList>
    </citation>
    <scope>NUCLEOTIDE SEQUENCE [LARGE SCALE GENOMIC DNA]</scope>
    <source>
        <strain evidence="2 3">JCM 3143</strain>
    </source>
</reference>
<dbReference type="PRINTS" id="PR00420">
    <property type="entry name" value="RNGMNOXGNASE"/>
</dbReference>
<keyword evidence="2" id="KW-0560">Oxidoreductase</keyword>
<dbReference type="PANTHER" id="PTHR46865:SF8">
    <property type="entry name" value="POSSIBLE OXIDOREDUCTASE"/>
    <property type="match status" value="1"/>
</dbReference>
<comment type="caution">
    <text evidence="2">The sequence shown here is derived from an EMBL/GenBank/DDBJ whole genome shotgun (WGS) entry which is preliminary data.</text>
</comment>
<dbReference type="EMBL" id="JBHMBW010000032">
    <property type="protein sequence ID" value="MFB9627445.1"/>
    <property type="molecule type" value="Genomic_DNA"/>
</dbReference>
<dbReference type="InterPro" id="IPR036188">
    <property type="entry name" value="FAD/NAD-bd_sf"/>
</dbReference>
<organism evidence="2 3">
    <name type="scientific">Nonomuraea helvata</name>
    <dbReference type="NCBI Taxonomy" id="37484"/>
    <lineage>
        <taxon>Bacteria</taxon>
        <taxon>Bacillati</taxon>
        <taxon>Actinomycetota</taxon>
        <taxon>Actinomycetes</taxon>
        <taxon>Streptosporangiales</taxon>
        <taxon>Streptosporangiaceae</taxon>
        <taxon>Nonomuraea</taxon>
    </lineage>
</organism>
<evidence type="ECO:0000313" key="2">
    <source>
        <dbReference type="EMBL" id="MFB9627445.1"/>
    </source>
</evidence>
<sequence length="421" mass="46096">MDARHNGGRRALVVGLGISGIATALRLRQIGWTPVIVERSAGRRSGGYFIALFGAGRAAARRLGILDRLADRGPDGAAYDIDRAGNRRPGLGFKDFPGRPWMMMRGDVEEAGFAALPSDVEIRYSTVPTRIEQDPDGVDVTLADTADGTSVTERFDLVVGADGLRSTVRRLAFGPHEDYLRRMNYMLVAYQLPGALPGHDQTDSVILAEPGRSMWIFPFKDRPPTVLLSYHTDDVDAEFTGPMIDRVRAVFGPEPAGPVLGAALDVLESAEEVLFDSVEQVHMDSWHRGRVVLVGDAAWCVTLYAGMGASSGMAGADLLGTMLARHPRSVTQALAEWEQQLRPSIGYLQGNGMQMRSLFVPATRFELARRKAMVRMSKMPVTSPLLRRWRTKGKAARMKDMDFSHPDFARPGLTGPARVHA</sequence>
<dbReference type="RefSeq" id="WP_345003113.1">
    <property type="nucleotide sequence ID" value="NZ_BAAAXV010000012.1"/>
</dbReference>
<dbReference type="Gene3D" id="3.50.50.60">
    <property type="entry name" value="FAD/NAD(P)-binding domain"/>
    <property type="match status" value="1"/>
</dbReference>
<keyword evidence="3" id="KW-1185">Reference proteome</keyword>
<evidence type="ECO:0000259" key="1">
    <source>
        <dbReference type="Pfam" id="PF01494"/>
    </source>
</evidence>
<dbReference type="Proteomes" id="UP001589532">
    <property type="component" value="Unassembled WGS sequence"/>
</dbReference>
<gene>
    <name evidence="2" type="ORF">ACFFSA_30560</name>
</gene>
<dbReference type="InterPro" id="IPR002938">
    <property type="entry name" value="FAD-bd"/>
</dbReference>
<dbReference type="Gene3D" id="3.30.9.10">
    <property type="entry name" value="D-Amino Acid Oxidase, subunit A, domain 2"/>
    <property type="match status" value="1"/>
</dbReference>
<keyword evidence="2" id="KW-0503">Monooxygenase</keyword>
<dbReference type="InterPro" id="IPR051704">
    <property type="entry name" value="FAD_aromatic-hydroxylase"/>
</dbReference>
<dbReference type="GO" id="GO:0004497">
    <property type="term" value="F:monooxygenase activity"/>
    <property type="evidence" value="ECO:0007669"/>
    <property type="project" value="UniProtKB-KW"/>
</dbReference>
<evidence type="ECO:0000313" key="3">
    <source>
        <dbReference type="Proteomes" id="UP001589532"/>
    </source>
</evidence>
<protein>
    <submittedName>
        <fullName evidence="2">FAD-dependent monooxygenase</fullName>
    </submittedName>
</protein>
<dbReference type="SUPFAM" id="SSF51905">
    <property type="entry name" value="FAD/NAD(P)-binding domain"/>
    <property type="match status" value="1"/>
</dbReference>
<name>A0ABV5S6Y4_9ACTN</name>
<accession>A0ABV5S6Y4</accession>
<feature type="domain" description="FAD-binding" evidence="1">
    <location>
        <begin position="11"/>
        <end position="327"/>
    </location>
</feature>
<proteinExistence type="predicted"/>
<dbReference type="PANTHER" id="PTHR46865">
    <property type="entry name" value="OXIDOREDUCTASE-RELATED"/>
    <property type="match status" value="1"/>
</dbReference>
<dbReference type="Pfam" id="PF01494">
    <property type="entry name" value="FAD_binding_3"/>
    <property type="match status" value="1"/>
</dbReference>